<reference evidence="1" key="1">
    <citation type="journal article" date="2014" name="Nat. Commun.">
        <title>The tobacco genome sequence and its comparison with those of tomato and potato.</title>
        <authorList>
            <person name="Sierro N."/>
            <person name="Battey J.N."/>
            <person name="Ouadi S."/>
            <person name="Bakaher N."/>
            <person name="Bovet L."/>
            <person name="Willig A."/>
            <person name="Goepfert S."/>
            <person name="Peitsch M.C."/>
            <person name="Ivanov N.V."/>
        </authorList>
    </citation>
    <scope>NUCLEOTIDE SEQUENCE [LARGE SCALE GENOMIC DNA]</scope>
</reference>
<dbReference type="Proteomes" id="UP000790787">
    <property type="component" value="Chromosome 10"/>
</dbReference>
<evidence type="ECO:0000313" key="1">
    <source>
        <dbReference type="Proteomes" id="UP000790787"/>
    </source>
</evidence>
<protein>
    <submittedName>
        <fullName evidence="2">Mitochondrial protein AtMg00820</fullName>
    </submittedName>
</protein>
<evidence type="ECO:0000313" key="2">
    <source>
        <dbReference type="RefSeq" id="XP_075079827.1"/>
    </source>
</evidence>
<organism evidence="1 2">
    <name type="scientific">Nicotiana tabacum</name>
    <name type="common">Common tobacco</name>
    <dbReference type="NCBI Taxonomy" id="4097"/>
    <lineage>
        <taxon>Eukaryota</taxon>
        <taxon>Viridiplantae</taxon>
        <taxon>Streptophyta</taxon>
        <taxon>Embryophyta</taxon>
        <taxon>Tracheophyta</taxon>
        <taxon>Spermatophyta</taxon>
        <taxon>Magnoliopsida</taxon>
        <taxon>eudicotyledons</taxon>
        <taxon>Gunneridae</taxon>
        <taxon>Pentapetalae</taxon>
        <taxon>asterids</taxon>
        <taxon>lamiids</taxon>
        <taxon>Solanales</taxon>
        <taxon>Solanaceae</taxon>
        <taxon>Nicotianoideae</taxon>
        <taxon>Nicotianeae</taxon>
        <taxon>Nicotiana</taxon>
    </lineage>
</organism>
<name>A0AC58S4B5_TOBAC</name>
<reference evidence="2" key="2">
    <citation type="submission" date="2025-08" db="UniProtKB">
        <authorList>
            <consortium name="RefSeq"/>
        </authorList>
    </citation>
    <scope>IDENTIFICATION</scope>
    <source>
        <tissue evidence="2">Leaf</tissue>
    </source>
</reference>
<proteinExistence type="predicted"/>
<accession>A0AC58S4B5</accession>
<sequence>MTQEFEALYSNHTWDLVDLPPGKQAIGCKWVYKVNHKADGSIERFKAKLVVKGYTQQAGIDYIGTFSPLVKMTTVRALIATAVKKGWSISQMDVNNAFLHGDLN</sequence>
<dbReference type="RefSeq" id="XP_075079827.1">
    <property type="nucleotide sequence ID" value="XM_075223726.1"/>
</dbReference>
<gene>
    <name evidence="2" type="primary">LOC142165097</name>
</gene>
<keyword evidence="1" id="KW-1185">Reference proteome</keyword>